<dbReference type="EMBL" id="BPQM01000128">
    <property type="protein sequence ID" value="GJD81144.1"/>
    <property type="molecule type" value="Genomic_DNA"/>
</dbReference>
<reference evidence="1" key="1">
    <citation type="journal article" date="2016" name="Front. Microbiol.">
        <title>Genome Sequence of the Piezophilic, Mesophilic Sulfate-Reducing Bacterium Desulfovibrio indicus J2T.</title>
        <authorList>
            <person name="Cao J."/>
            <person name="Maignien L."/>
            <person name="Shao Z."/>
            <person name="Alain K."/>
            <person name="Jebbar M."/>
        </authorList>
    </citation>
    <scope>NUCLEOTIDE SEQUENCE</scope>
    <source>
        <strain evidence="1">NBRC 103626</strain>
    </source>
</reference>
<proteinExistence type="predicted"/>
<reference evidence="1" key="2">
    <citation type="submission" date="2021-08" db="EMBL/GenBank/DDBJ databases">
        <authorList>
            <person name="Tani A."/>
            <person name="Ola A."/>
            <person name="Ogura Y."/>
            <person name="Katsura K."/>
            <person name="Hayashi T."/>
        </authorList>
    </citation>
    <scope>NUCLEOTIDE SEQUENCE</scope>
    <source>
        <strain evidence="1">NBRC 103626</strain>
    </source>
</reference>
<organism evidence="1 2">
    <name type="scientific">Methylobacterium gregans</name>
    <dbReference type="NCBI Taxonomy" id="374424"/>
    <lineage>
        <taxon>Bacteria</taxon>
        <taxon>Pseudomonadati</taxon>
        <taxon>Pseudomonadota</taxon>
        <taxon>Alphaproteobacteria</taxon>
        <taxon>Hyphomicrobiales</taxon>
        <taxon>Methylobacteriaceae</taxon>
        <taxon>Methylobacterium</taxon>
    </lineage>
</organism>
<keyword evidence="2" id="KW-1185">Reference proteome</keyword>
<sequence>MAVRDAAGVPPNHFQAFGVLSGRPYSEGLVAKGAMTVERDQLCPYLKRLHEMFADRPLSDSPALAEVLFDRLVGFEAEAKAGGASAETLGAISNARFMAGIATLRLWFPMPRGH</sequence>
<protein>
    <submittedName>
        <fullName evidence="1">Uncharacterized protein</fullName>
    </submittedName>
</protein>
<dbReference type="AlphaFoldDB" id="A0AA37HT69"/>
<gene>
    <name evidence="1" type="ORF">NBEOAGPD_4389</name>
</gene>
<accession>A0AA37HT69</accession>
<comment type="caution">
    <text evidence="1">The sequence shown here is derived from an EMBL/GenBank/DDBJ whole genome shotgun (WGS) entry which is preliminary data.</text>
</comment>
<name>A0AA37HT69_9HYPH</name>
<evidence type="ECO:0000313" key="1">
    <source>
        <dbReference type="EMBL" id="GJD81144.1"/>
    </source>
</evidence>
<evidence type="ECO:0000313" key="2">
    <source>
        <dbReference type="Proteomes" id="UP001055108"/>
    </source>
</evidence>
<dbReference type="Proteomes" id="UP001055108">
    <property type="component" value="Unassembled WGS sequence"/>
</dbReference>